<sequence length="118" mass="13484">MRLESRKLLEDVRQAIGLILQFAAGQTIRDYSENALLRSGIERQLEIVGEAIDRLTKLDAATASQISRRRRIVDFRNILIHGYDLVDTNVTWDVIQNDLPTLLREVEALLGQRGDRVD</sequence>
<protein>
    <submittedName>
        <fullName evidence="7">DUF86 domain-containing protein</fullName>
    </submittedName>
</protein>
<keyword evidence="4" id="KW-0547">Nucleotide-binding</keyword>
<dbReference type="EMBL" id="JAIOIU010000034">
    <property type="protein sequence ID" value="MBZ0159157.1"/>
    <property type="molecule type" value="Genomic_DNA"/>
</dbReference>
<evidence type="ECO:0000256" key="3">
    <source>
        <dbReference type="ARBA" id="ARBA00022722"/>
    </source>
</evidence>
<keyword evidence="1" id="KW-0597">Phosphoprotein</keyword>
<dbReference type="AlphaFoldDB" id="A0AAJ1AGS0"/>
<dbReference type="GO" id="GO:0016787">
    <property type="term" value="F:hydrolase activity"/>
    <property type="evidence" value="ECO:0007669"/>
    <property type="project" value="UniProtKB-KW"/>
</dbReference>
<gene>
    <name evidence="7" type="ORF">K8G79_03280</name>
</gene>
<dbReference type="GO" id="GO:0004540">
    <property type="term" value="F:RNA nuclease activity"/>
    <property type="evidence" value="ECO:0007669"/>
    <property type="project" value="InterPro"/>
</dbReference>
<evidence type="ECO:0000313" key="7">
    <source>
        <dbReference type="EMBL" id="MBZ0159157.1"/>
    </source>
</evidence>
<evidence type="ECO:0000256" key="2">
    <source>
        <dbReference type="ARBA" id="ARBA00022649"/>
    </source>
</evidence>
<reference evidence="7 8" key="1">
    <citation type="journal article" date="2021" name="bioRxiv">
        <title>Unraveling nitrogen, sulfur and carbon metabolic pathways and microbial community transcriptional responses to substrate deprivation and toxicity stresses in a bioreactor mimicking anoxic brackish coastal sediment conditions.</title>
        <authorList>
            <person name="Martins P.D."/>
            <person name="Echeveste M.J."/>
            <person name="Arshad A."/>
            <person name="Kurth J."/>
            <person name="Ouboter H."/>
            <person name="Jetten M.S.M."/>
            <person name="Welte C.U."/>
        </authorList>
    </citation>
    <scope>NUCLEOTIDE SEQUENCE [LARGE SCALE GENOMIC DNA]</scope>
    <source>
        <strain evidence="7">MAG_38</strain>
    </source>
</reference>
<evidence type="ECO:0000313" key="8">
    <source>
        <dbReference type="Proteomes" id="UP001197609"/>
    </source>
</evidence>
<organism evidence="7 8">
    <name type="scientific">Candidatus Methylomirabilis tolerans</name>
    <dbReference type="NCBI Taxonomy" id="3123416"/>
    <lineage>
        <taxon>Bacteria</taxon>
        <taxon>Candidatus Methylomirabilota</taxon>
        <taxon>Candidatus Methylomirabilia</taxon>
        <taxon>Candidatus Methylomirabilales</taxon>
        <taxon>Candidatus Methylomirabilaceae</taxon>
        <taxon>Candidatus Methylomirabilis</taxon>
    </lineage>
</organism>
<dbReference type="PANTHER" id="PTHR34139">
    <property type="entry name" value="UPF0331 PROTEIN MJ0127"/>
    <property type="match status" value="1"/>
</dbReference>
<dbReference type="Proteomes" id="UP001197609">
    <property type="component" value="Unassembled WGS sequence"/>
</dbReference>
<proteinExistence type="inferred from homology"/>
<name>A0AAJ1AGS0_9BACT</name>
<dbReference type="Gene3D" id="1.20.120.580">
    <property type="entry name" value="bsu32300-like"/>
    <property type="match status" value="1"/>
</dbReference>
<evidence type="ECO:0000256" key="1">
    <source>
        <dbReference type="ARBA" id="ARBA00022553"/>
    </source>
</evidence>
<dbReference type="GO" id="GO:0110001">
    <property type="term" value="C:toxin-antitoxin complex"/>
    <property type="evidence" value="ECO:0007669"/>
    <property type="project" value="InterPro"/>
</dbReference>
<comment type="caution">
    <text evidence="7">The sequence shown here is derived from an EMBL/GenBank/DDBJ whole genome shotgun (WGS) entry which is preliminary data.</text>
</comment>
<dbReference type="InterPro" id="IPR051813">
    <property type="entry name" value="HepT_RNase_toxin"/>
</dbReference>
<keyword evidence="5" id="KW-0378">Hydrolase</keyword>
<dbReference type="GO" id="GO:0000166">
    <property type="term" value="F:nucleotide binding"/>
    <property type="evidence" value="ECO:0007669"/>
    <property type="project" value="UniProtKB-KW"/>
</dbReference>
<evidence type="ECO:0000256" key="5">
    <source>
        <dbReference type="ARBA" id="ARBA00022801"/>
    </source>
</evidence>
<dbReference type="Pfam" id="PF01934">
    <property type="entry name" value="HepT-like"/>
    <property type="match status" value="1"/>
</dbReference>
<evidence type="ECO:0000256" key="4">
    <source>
        <dbReference type="ARBA" id="ARBA00022741"/>
    </source>
</evidence>
<dbReference type="InterPro" id="IPR037038">
    <property type="entry name" value="HepT-like_sf"/>
</dbReference>
<dbReference type="InterPro" id="IPR008201">
    <property type="entry name" value="HepT-like"/>
</dbReference>
<evidence type="ECO:0000256" key="6">
    <source>
        <dbReference type="ARBA" id="ARBA00024207"/>
    </source>
</evidence>
<keyword evidence="2" id="KW-1277">Toxin-antitoxin system</keyword>
<keyword evidence="3" id="KW-0540">Nuclease</keyword>
<dbReference type="PANTHER" id="PTHR34139:SF1">
    <property type="entry name" value="RNASE MJ1380-RELATED"/>
    <property type="match status" value="1"/>
</dbReference>
<accession>A0AAJ1AGS0</accession>
<comment type="similarity">
    <text evidence="6">Belongs to the HepT RNase toxin family.</text>
</comment>